<keyword evidence="7" id="KW-0732">Signal</keyword>
<dbReference type="Gene3D" id="6.10.250.2040">
    <property type="match status" value="1"/>
</dbReference>
<dbReference type="EMBL" id="QEWW01000008">
    <property type="protein sequence ID" value="PWD83792.1"/>
    <property type="molecule type" value="Genomic_DNA"/>
</dbReference>
<evidence type="ECO:0000313" key="17">
    <source>
        <dbReference type="Proteomes" id="UP000245217"/>
    </source>
</evidence>
<dbReference type="SUPFAM" id="SSF101967">
    <property type="entry name" value="Adhesin YadA, collagen-binding domain"/>
    <property type="match status" value="4"/>
</dbReference>
<feature type="domain" description="Trimeric autotransporter adhesin YadA-like stalk" evidence="13">
    <location>
        <begin position="587"/>
        <end position="629"/>
    </location>
</feature>
<dbReference type="SUPFAM" id="SSF54523">
    <property type="entry name" value="Pili subunits"/>
    <property type="match status" value="1"/>
</dbReference>
<evidence type="ECO:0000256" key="2">
    <source>
        <dbReference type="ARBA" id="ARBA00004442"/>
    </source>
</evidence>
<evidence type="ECO:0000259" key="13">
    <source>
        <dbReference type="Pfam" id="PF05662"/>
    </source>
</evidence>
<evidence type="ECO:0000313" key="14">
    <source>
        <dbReference type="EMBL" id="PWD83792.1"/>
    </source>
</evidence>
<evidence type="ECO:0000256" key="3">
    <source>
        <dbReference type="ARBA" id="ARBA00005848"/>
    </source>
</evidence>
<dbReference type="GO" id="GO:0009986">
    <property type="term" value="C:cell surface"/>
    <property type="evidence" value="ECO:0007669"/>
    <property type="project" value="UniProtKB-SubCell"/>
</dbReference>
<keyword evidence="5" id="KW-1134">Transmembrane beta strand</keyword>
<dbReference type="InterPro" id="IPR045584">
    <property type="entry name" value="Pilin-like"/>
</dbReference>
<sequence>NGKDGAAVVINGKDGSIGLTGPVGKDGKPGASTTITVINDGKPGVDGKDGETEVRVVYKDKNGDQQQIANLNDGLKFAGDNPDVKGGVKLNEVVNLKGGAEGDLTDNNIGVVADIDEKGMLKSLDVKLAENINLGEKGSVTTGKTVVNNDGVKVGENVTLGDQGLSIKDGPSITQDGINAGNKKIIGVAKGEADTDAVNVAQLKDVQAKGDVGLEGIAEAFGGGAEYDKETGQLKAPNYTAALGLPEDQAIDDGVEEGFKYVGGKLADHEIRIDQNTTNINKIKDGQAGLVKLDGNRIVIDNSLAKDAMTFDFSSYDNNPRTLTGVAKGELSQNSVDAVNGSQLFETNQKIENITNLNGQNLEGIADAFGGNAEVKDGVLSGVDFTDALKADKPITNVNDGFGYVTGRLDDHESRLDGHDTKLENHEHRITNIEGDINNITGGKAGLIQLSEDGKSLVVDNVLAKDANTFDISNGDEGRTLTGVNDGKVAKDSKDAINGGQLYASNQSIADMFGGGATVDKDGYVSTPEYNFGDNNVFNNVGDSLTYLNNKVQEHGIFSLDREKNQIIIADNKDINKETVVNMGNRKIVGVANGKVEKGSQEAVNGGQLWETNQQVASNTNQIKHINNTLSHYNNRINNLEKKVHQNRKVASAGIAGAMAMSSIPYIDYAKYSIGMGVASYDGEHALSLGFEFKMSENGRFRIQGSYDTQNKVGVGVGMAFEL</sequence>
<dbReference type="InterPro" id="IPR005594">
    <property type="entry name" value="YadA_C"/>
</dbReference>
<evidence type="ECO:0000313" key="16">
    <source>
        <dbReference type="Proteomes" id="UP000245059"/>
    </source>
</evidence>
<comment type="similarity">
    <text evidence="3">Belongs to the autotransporter-2 (AT-2) (TC 1.B.40) family.</text>
</comment>
<evidence type="ECO:0008006" key="18">
    <source>
        <dbReference type="Google" id="ProtNLM"/>
    </source>
</evidence>
<evidence type="ECO:0000259" key="12">
    <source>
        <dbReference type="Pfam" id="PF03895"/>
    </source>
</evidence>
<dbReference type="GO" id="GO:0015031">
    <property type="term" value="P:protein transport"/>
    <property type="evidence" value="ECO:0007669"/>
    <property type="project" value="UniProtKB-KW"/>
</dbReference>
<keyword evidence="6" id="KW-0812">Transmembrane</keyword>
<dbReference type="Pfam" id="PF03895">
    <property type="entry name" value="YadA_anchor"/>
    <property type="match status" value="1"/>
</dbReference>
<dbReference type="Gene3D" id="3.30.1300.30">
    <property type="entry name" value="GSPII I/J protein-like"/>
    <property type="match status" value="1"/>
</dbReference>
<dbReference type="RefSeq" id="WP_192874942.1">
    <property type="nucleotide sequence ID" value="NZ_QEWS01000019.1"/>
</dbReference>
<evidence type="ECO:0000313" key="15">
    <source>
        <dbReference type="EMBL" id="PWD89235.1"/>
    </source>
</evidence>
<comment type="subcellular location">
    <subcellularLocation>
        <location evidence="2">Cell outer membrane</location>
    </subcellularLocation>
    <subcellularLocation>
        <location evidence="1">Cell surface</location>
    </subcellularLocation>
</comment>
<proteinExistence type="inferred from homology"/>
<feature type="domain" description="Trimeric autotransporter adhesin YadA-like stalk" evidence="13">
    <location>
        <begin position="184"/>
        <end position="209"/>
    </location>
</feature>
<keyword evidence="9" id="KW-0472">Membrane</keyword>
<evidence type="ECO:0000256" key="8">
    <source>
        <dbReference type="ARBA" id="ARBA00022927"/>
    </source>
</evidence>
<dbReference type="InterPro" id="IPR011049">
    <property type="entry name" value="Serralysin-like_metalloprot_C"/>
</dbReference>
<evidence type="ECO:0000256" key="6">
    <source>
        <dbReference type="ARBA" id="ARBA00022692"/>
    </source>
</evidence>
<dbReference type="GO" id="GO:0009279">
    <property type="term" value="C:cell outer membrane"/>
    <property type="evidence" value="ECO:0007669"/>
    <property type="project" value="UniProtKB-SubCell"/>
</dbReference>
<feature type="domain" description="Trimeric autotransporter adhesin YadA-like stalk" evidence="13">
    <location>
        <begin position="481"/>
        <end position="517"/>
    </location>
</feature>
<reference evidence="14" key="1">
    <citation type="journal article" date="2018" name="Genome Announc.">
        <title>Ignatzschineria cameli sp. nov., isolated from necrotic foot tissue of dromedaries (Camelus dromedarius) and associated maggots (Wohlfahrtia species) in Dubai.</title>
        <authorList>
            <person name="Tsang C.C."/>
            <person name="Tang J.Y."/>
            <person name="Fong J.Y."/>
            <person name="Kinne J."/>
            <person name="Lee H.H."/>
            <person name="Joseph M."/>
            <person name="Jose S."/>
            <person name="Schuster R.K."/>
            <person name="Tang Y."/>
            <person name="Sivakumar S."/>
            <person name="Chen J.H."/>
            <person name="Teng J.L."/>
            <person name="Lau S.K."/>
            <person name="Wernery U."/>
            <person name="Woo P.C."/>
        </authorList>
    </citation>
    <scope>NUCLEOTIDE SEQUENCE</scope>
    <source>
        <strain evidence="14">UAE-HKU57</strain>
        <strain evidence="15">UAE-HKU58</strain>
    </source>
</reference>
<keyword evidence="11" id="KW-0175">Coiled coil</keyword>
<reference evidence="16 17" key="2">
    <citation type="submission" date="2018-05" db="EMBL/GenBank/DDBJ databases">
        <title>Ignatzschineria dubaiensis sp. nov., isolated from necrotic foot tissues of dromedaries (Camelus dromedarius) and associated maggots in Dubai, United Arab Emirates.</title>
        <authorList>
            <person name="Tsang C.C."/>
            <person name="Tang J.Y.M."/>
            <person name="Fong J.Y.H."/>
            <person name="Kinne J."/>
            <person name="Lee H.H."/>
            <person name="Joseph M."/>
            <person name="Jose S."/>
            <person name="Schuster R.K."/>
            <person name="Tang Y."/>
            <person name="Sivakumar S."/>
            <person name="Chen J.H.K."/>
            <person name="Teng J.L.L."/>
            <person name="Lau S.K.P."/>
            <person name="Wernery U."/>
            <person name="Woo P.C.Y."/>
        </authorList>
    </citation>
    <scope>NUCLEOTIDE SEQUENCE [LARGE SCALE GENOMIC DNA]</scope>
    <source>
        <strain evidence="16">UAE-HKU57</strain>
        <strain evidence="17">UAE-HKU58</strain>
    </source>
</reference>
<dbReference type="Proteomes" id="UP000245059">
    <property type="component" value="Unassembled WGS sequence"/>
</dbReference>
<dbReference type="AlphaFoldDB" id="A0A2U2AKW1"/>
<evidence type="ECO:0000256" key="4">
    <source>
        <dbReference type="ARBA" id="ARBA00022448"/>
    </source>
</evidence>
<dbReference type="EMBL" id="QEWV01000018">
    <property type="protein sequence ID" value="PWD89235.1"/>
    <property type="molecule type" value="Genomic_DNA"/>
</dbReference>
<evidence type="ECO:0000256" key="1">
    <source>
        <dbReference type="ARBA" id="ARBA00004241"/>
    </source>
</evidence>
<feature type="domain" description="Trimeric autotransporter adhesin YadA-like C-terminal membrane anchor" evidence="12">
    <location>
        <begin position="671"/>
        <end position="722"/>
    </location>
</feature>
<accession>A0A2U2AKW1</accession>
<feature type="non-terminal residue" evidence="14">
    <location>
        <position position="1"/>
    </location>
</feature>
<keyword evidence="8" id="KW-0653">Protein transport</keyword>
<feature type="coiled-coil region" evidence="11">
    <location>
        <begin position="623"/>
        <end position="650"/>
    </location>
</feature>
<gene>
    <name evidence="14" type="ORF">DC077_08830</name>
    <name evidence="15" type="ORF">DC078_10165</name>
</gene>
<evidence type="ECO:0000256" key="11">
    <source>
        <dbReference type="SAM" id="Coils"/>
    </source>
</evidence>
<evidence type="ECO:0000256" key="9">
    <source>
        <dbReference type="ARBA" id="ARBA00023136"/>
    </source>
</evidence>
<dbReference type="Pfam" id="PF05662">
    <property type="entry name" value="YadA_stalk"/>
    <property type="match status" value="4"/>
</dbReference>
<protein>
    <recommendedName>
        <fullName evidence="18">Trimeric autotransporter adhesin YadA-like C-terminal membrane anchor domain-containing protein</fullName>
    </recommendedName>
</protein>
<keyword evidence="17" id="KW-1185">Reference proteome</keyword>
<organism evidence="14 16">
    <name type="scientific">Ignatzschineria cameli</name>
    <dbReference type="NCBI Taxonomy" id="2182793"/>
    <lineage>
        <taxon>Bacteria</taxon>
        <taxon>Pseudomonadati</taxon>
        <taxon>Pseudomonadota</taxon>
        <taxon>Gammaproteobacteria</taxon>
        <taxon>Cardiobacteriales</taxon>
        <taxon>Ignatzschineriaceae</taxon>
        <taxon>Ignatzschineria</taxon>
    </lineage>
</organism>
<dbReference type="Gene3D" id="2.20.70.140">
    <property type="match status" value="1"/>
</dbReference>
<keyword evidence="10" id="KW-0998">Cell outer membrane</keyword>
<dbReference type="InterPro" id="IPR008635">
    <property type="entry name" value="Coiled_stalk_dom"/>
</dbReference>
<evidence type="ECO:0000256" key="7">
    <source>
        <dbReference type="ARBA" id="ARBA00022729"/>
    </source>
</evidence>
<dbReference type="Gene3D" id="1.20.5.170">
    <property type="match status" value="3"/>
</dbReference>
<dbReference type="Proteomes" id="UP000245217">
    <property type="component" value="Unassembled WGS sequence"/>
</dbReference>
<evidence type="ECO:0000256" key="10">
    <source>
        <dbReference type="ARBA" id="ARBA00023237"/>
    </source>
</evidence>
<keyword evidence="4" id="KW-0813">Transport</keyword>
<evidence type="ECO:0000256" key="5">
    <source>
        <dbReference type="ARBA" id="ARBA00022452"/>
    </source>
</evidence>
<feature type="domain" description="Trimeric autotransporter adhesin YadA-like stalk" evidence="13">
    <location>
        <begin position="323"/>
        <end position="361"/>
    </location>
</feature>
<name>A0A2U2AKW1_9GAMM</name>
<dbReference type="Gene3D" id="1.20.5.2280">
    <property type="match status" value="1"/>
</dbReference>
<comment type="caution">
    <text evidence="14">The sequence shown here is derived from an EMBL/GenBank/DDBJ whole genome shotgun (WGS) entry which is preliminary data.</text>
</comment>